<dbReference type="SUPFAM" id="SSF88946">
    <property type="entry name" value="Sigma2 domain of RNA polymerase sigma factors"/>
    <property type="match status" value="1"/>
</dbReference>
<dbReference type="InterPro" id="IPR007627">
    <property type="entry name" value="RNA_pol_sigma70_r2"/>
</dbReference>
<feature type="domain" description="RNA polymerase sigma factor 70 region 4 type 2" evidence="6">
    <location>
        <begin position="101"/>
        <end position="149"/>
    </location>
</feature>
<keyword evidence="4" id="KW-0804">Transcription</keyword>
<dbReference type="InterPro" id="IPR014327">
    <property type="entry name" value="RNA_pol_sigma70_bacteroid"/>
</dbReference>
<protein>
    <submittedName>
        <fullName evidence="7">RNA polymerase sigma-70 factor</fullName>
    </submittedName>
</protein>
<dbReference type="CDD" id="cd06171">
    <property type="entry name" value="Sigma70_r4"/>
    <property type="match status" value="1"/>
</dbReference>
<evidence type="ECO:0000256" key="2">
    <source>
        <dbReference type="ARBA" id="ARBA00023015"/>
    </source>
</evidence>
<dbReference type="Proteomes" id="UP001202248">
    <property type="component" value="Unassembled WGS sequence"/>
</dbReference>
<comment type="similarity">
    <text evidence="1">Belongs to the sigma-70 factor family. ECF subfamily.</text>
</comment>
<dbReference type="Pfam" id="PF08281">
    <property type="entry name" value="Sigma70_r4_2"/>
    <property type="match status" value="1"/>
</dbReference>
<organism evidence="7 8">
    <name type="scientific">Niabella ginsengisoli</name>
    <dbReference type="NCBI Taxonomy" id="522298"/>
    <lineage>
        <taxon>Bacteria</taxon>
        <taxon>Pseudomonadati</taxon>
        <taxon>Bacteroidota</taxon>
        <taxon>Chitinophagia</taxon>
        <taxon>Chitinophagales</taxon>
        <taxon>Chitinophagaceae</taxon>
        <taxon>Niabella</taxon>
    </lineage>
</organism>
<feature type="domain" description="RNA polymerase sigma-70 region 2" evidence="5">
    <location>
        <begin position="1"/>
        <end position="66"/>
    </location>
</feature>
<dbReference type="InterPro" id="IPR036388">
    <property type="entry name" value="WH-like_DNA-bd_sf"/>
</dbReference>
<dbReference type="PANTHER" id="PTHR43133">
    <property type="entry name" value="RNA POLYMERASE ECF-TYPE SIGMA FACTO"/>
    <property type="match status" value="1"/>
</dbReference>
<dbReference type="NCBIfam" id="TIGR02985">
    <property type="entry name" value="Sig70_bacteroi1"/>
    <property type="match status" value="1"/>
</dbReference>
<dbReference type="Gene3D" id="1.10.1740.10">
    <property type="match status" value="1"/>
</dbReference>
<dbReference type="NCBIfam" id="TIGR02937">
    <property type="entry name" value="sigma70-ECF"/>
    <property type="match status" value="1"/>
</dbReference>
<dbReference type="InterPro" id="IPR039425">
    <property type="entry name" value="RNA_pol_sigma-70-like"/>
</dbReference>
<dbReference type="InterPro" id="IPR014284">
    <property type="entry name" value="RNA_pol_sigma-70_dom"/>
</dbReference>
<proteinExistence type="inferred from homology"/>
<sequence>MYARYRLVLKEMAEKMLDSKQIAEDIVQELFLNLYNRRYQIDIQVSLRSYLKKAIKFRILNEYRSSGVRNTYRREVNAQYTLASSENNCYDFEIKDLNYSIQTTIDGLPDKCKTAFLLSRTEDLSYKDISGYMGISVSTVEKHISKALKVLKSNLIISDFSIN</sequence>
<gene>
    <name evidence="7" type="ORF">MKP09_00240</name>
</gene>
<keyword evidence="2" id="KW-0805">Transcription regulation</keyword>
<dbReference type="Gene3D" id="1.10.10.10">
    <property type="entry name" value="Winged helix-like DNA-binding domain superfamily/Winged helix DNA-binding domain"/>
    <property type="match status" value="1"/>
</dbReference>
<dbReference type="InterPro" id="IPR013249">
    <property type="entry name" value="RNA_pol_sigma70_r4_t2"/>
</dbReference>
<dbReference type="InterPro" id="IPR013325">
    <property type="entry name" value="RNA_pol_sigma_r2"/>
</dbReference>
<dbReference type="PANTHER" id="PTHR43133:SF46">
    <property type="entry name" value="RNA POLYMERASE SIGMA-70 FACTOR ECF SUBFAMILY"/>
    <property type="match status" value="1"/>
</dbReference>
<evidence type="ECO:0000313" key="7">
    <source>
        <dbReference type="EMBL" id="MCH5596462.1"/>
    </source>
</evidence>
<dbReference type="InterPro" id="IPR013324">
    <property type="entry name" value="RNA_pol_sigma_r3/r4-like"/>
</dbReference>
<evidence type="ECO:0000256" key="4">
    <source>
        <dbReference type="ARBA" id="ARBA00023163"/>
    </source>
</evidence>
<accession>A0ABS9SDM8</accession>
<dbReference type="EMBL" id="JAKWBL010000001">
    <property type="protein sequence ID" value="MCH5596462.1"/>
    <property type="molecule type" value="Genomic_DNA"/>
</dbReference>
<evidence type="ECO:0000313" key="8">
    <source>
        <dbReference type="Proteomes" id="UP001202248"/>
    </source>
</evidence>
<comment type="caution">
    <text evidence="7">The sequence shown here is derived from an EMBL/GenBank/DDBJ whole genome shotgun (WGS) entry which is preliminary data.</text>
</comment>
<dbReference type="Pfam" id="PF04542">
    <property type="entry name" value="Sigma70_r2"/>
    <property type="match status" value="1"/>
</dbReference>
<dbReference type="SUPFAM" id="SSF88659">
    <property type="entry name" value="Sigma3 and sigma4 domains of RNA polymerase sigma factors"/>
    <property type="match status" value="1"/>
</dbReference>
<evidence type="ECO:0000256" key="1">
    <source>
        <dbReference type="ARBA" id="ARBA00010641"/>
    </source>
</evidence>
<evidence type="ECO:0000259" key="5">
    <source>
        <dbReference type="Pfam" id="PF04542"/>
    </source>
</evidence>
<keyword evidence="8" id="KW-1185">Reference proteome</keyword>
<name>A0ABS9SDM8_9BACT</name>
<keyword evidence="3" id="KW-0731">Sigma factor</keyword>
<evidence type="ECO:0000256" key="3">
    <source>
        <dbReference type="ARBA" id="ARBA00023082"/>
    </source>
</evidence>
<evidence type="ECO:0000259" key="6">
    <source>
        <dbReference type="Pfam" id="PF08281"/>
    </source>
</evidence>
<reference evidence="7 8" key="1">
    <citation type="submission" date="2022-02" db="EMBL/GenBank/DDBJ databases">
        <authorList>
            <person name="Min J."/>
        </authorList>
    </citation>
    <scope>NUCLEOTIDE SEQUENCE [LARGE SCALE GENOMIC DNA]</scope>
    <source>
        <strain evidence="7 8">GR10-1</strain>
    </source>
</reference>